<comment type="catalytic activity">
    <reaction evidence="1">
        <text>inosine + phosphate = alpha-D-ribose 1-phosphate + hypoxanthine</text>
        <dbReference type="Rhea" id="RHEA:27646"/>
        <dbReference type="ChEBI" id="CHEBI:17368"/>
        <dbReference type="ChEBI" id="CHEBI:17596"/>
        <dbReference type="ChEBI" id="CHEBI:43474"/>
        <dbReference type="ChEBI" id="CHEBI:57720"/>
        <dbReference type="EC" id="2.4.2.1"/>
    </reaction>
    <physiologicalReaction direction="left-to-right" evidence="1">
        <dbReference type="Rhea" id="RHEA:27647"/>
    </physiologicalReaction>
</comment>
<dbReference type="NCBIfam" id="TIGR00726">
    <property type="entry name" value="peptidoglycan editing factor PgeF"/>
    <property type="match status" value="1"/>
</dbReference>
<accession>A0A399E6G9</accession>
<evidence type="ECO:0000256" key="1">
    <source>
        <dbReference type="ARBA" id="ARBA00000553"/>
    </source>
</evidence>
<comment type="similarity">
    <text evidence="2 10">Belongs to the purine nucleoside phosphorylase YfiH/LACC1 family.</text>
</comment>
<gene>
    <name evidence="11" type="primary">yfiH</name>
    <name evidence="11" type="ORF">Mcate_00309</name>
</gene>
<dbReference type="CDD" id="cd16833">
    <property type="entry name" value="YfiH"/>
    <property type="match status" value="1"/>
</dbReference>
<evidence type="ECO:0000256" key="6">
    <source>
        <dbReference type="ARBA" id="ARBA00022833"/>
    </source>
</evidence>
<dbReference type="InterPro" id="IPR003730">
    <property type="entry name" value="Cu_polyphenol_OxRdtase"/>
</dbReference>
<keyword evidence="6" id="KW-0862">Zinc</keyword>
<dbReference type="EMBL" id="QWKX01000005">
    <property type="protein sequence ID" value="RIH79486.1"/>
    <property type="molecule type" value="Genomic_DNA"/>
</dbReference>
<dbReference type="SUPFAM" id="SSF64438">
    <property type="entry name" value="CNF1/YfiH-like putative cysteine hydrolases"/>
    <property type="match status" value="1"/>
</dbReference>
<evidence type="ECO:0000256" key="8">
    <source>
        <dbReference type="ARBA" id="ARBA00048968"/>
    </source>
</evidence>
<evidence type="ECO:0000256" key="7">
    <source>
        <dbReference type="ARBA" id="ARBA00047989"/>
    </source>
</evidence>
<reference evidence="11 12" key="1">
    <citation type="submission" date="2018-08" db="EMBL/GenBank/DDBJ databases">
        <title>Meiothermus cateniformans JCM 15151 genome sequencing project.</title>
        <authorList>
            <person name="Da Costa M.S."/>
            <person name="Albuquerque L."/>
            <person name="Raposo P."/>
            <person name="Froufe H.J.C."/>
            <person name="Barroso C.S."/>
            <person name="Egas C."/>
        </authorList>
    </citation>
    <scope>NUCLEOTIDE SEQUENCE [LARGE SCALE GENOMIC DNA]</scope>
    <source>
        <strain evidence="11 12">JCM 15151</strain>
    </source>
</reference>
<keyword evidence="5" id="KW-0378">Hydrolase</keyword>
<dbReference type="PANTHER" id="PTHR30616:SF2">
    <property type="entry name" value="PURINE NUCLEOSIDE PHOSPHORYLASE LACC1"/>
    <property type="match status" value="1"/>
</dbReference>
<comment type="catalytic activity">
    <reaction evidence="9">
        <text>S-methyl-5'-thioadenosine + phosphate = 5-(methylsulfanyl)-alpha-D-ribose 1-phosphate + adenine</text>
        <dbReference type="Rhea" id="RHEA:11852"/>
        <dbReference type="ChEBI" id="CHEBI:16708"/>
        <dbReference type="ChEBI" id="CHEBI:17509"/>
        <dbReference type="ChEBI" id="CHEBI:43474"/>
        <dbReference type="ChEBI" id="CHEBI:58533"/>
        <dbReference type="EC" id="2.4.2.28"/>
    </reaction>
    <physiologicalReaction direction="left-to-right" evidence="9">
        <dbReference type="Rhea" id="RHEA:11853"/>
    </physiologicalReaction>
</comment>
<comment type="catalytic activity">
    <reaction evidence="8">
        <text>adenosine + phosphate = alpha-D-ribose 1-phosphate + adenine</text>
        <dbReference type="Rhea" id="RHEA:27642"/>
        <dbReference type="ChEBI" id="CHEBI:16335"/>
        <dbReference type="ChEBI" id="CHEBI:16708"/>
        <dbReference type="ChEBI" id="CHEBI:43474"/>
        <dbReference type="ChEBI" id="CHEBI:57720"/>
        <dbReference type="EC" id="2.4.2.1"/>
    </reaction>
    <physiologicalReaction direction="left-to-right" evidence="8">
        <dbReference type="Rhea" id="RHEA:27643"/>
    </physiologicalReaction>
</comment>
<dbReference type="AlphaFoldDB" id="A0A399E6G9"/>
<dbReference type="InterPro" id="IPR011324">
    <property type="entry name" value="Cytotoxic_necrot_fac-like_cat"/>
</dbReference>
<dbReference type="OrthoDB" id="4279at2"/>
<dbReference type="GO" id="GO:0017061">
    <property type="term" value="F:S-methyl-5-thioadenosine phosphorylase activity"/>
    <property type="evidence" value="ECO:0007669"/>
    <property type="project" value="UniProtKB-EC"/>
</dbReference>
<evidence type="ECO:0000313" key="11">
    <source>
        <dbReference type="EMBL" id="RIH79486.1"/>
    </source>
</evidence>
<evidence type="ECO:0000256" key="3">
    <source>
        <dbReference type="ARBA" id="ARBA00022679"/>
    </source>
</evidence>
<evidence type="ECO:0000256" key="9">
    <source>
        <dbReference type="ARBA" id="ARBA00049893"/>
    </source>
</evidence>
<dbReference type="PANTHER" id="PTHR30616">
    <property type="entry name" value="UNCHARACTERIZED PROTEIN YFIH"/>
    <property type="match status" value="1"/>
</dbReference>
<proteinExistence type="inferred from homology"/>
<dbReference type="GO" id="GO:0005507">
    <property type="term" value="F:copper ion binding"/>
    <property type="evidence" value="ECO:0007669"/>
    <property type="project" value="TreeGrafter"/>
</dbReference>
<dbReference type="Gene3D" id="3.60.140.10">
    <property type="entry name" value="CNF1/YfiH-like putative cysteine hydrolases"/>
    <property type="match status" value="1"/>
</dbReference>
<organism evidence="11 12">
    <name type="scientific">Meiothermus taiwanensis</name>
    <dbReference type="NCBI Taxonomy" id="172827"/>
    <lineage>
        <taxon>Bacteria</taxon>
        <taxon>Thermotogati</taxon>
        <taxon>Deinococcota</taxon>
        <taxon>Deinococci</taxon>
        <taxon>Thermales</taxon>
        <taxon>Thermaceae</taxon>
        <taxon>Meiothermus</taxon>
    </lineage>
</organism>
<evidence type="ECO:0000256" key="5">
    <source>
        <dbReference type="ARBA" id="ARBA00022801"/>
    </source>
</evidence>
<dbReference type="RefSeq" id="WP_043983070.1">
    <property type="nucleotide sequence ID" value="NZ_JBHSXZ010000004.1"/>
</dbReference>
<dbReference type="Proteomes" id="UP000266089">
    <property type="component" value="Unassembled WGS sequence"/>
</dbReference>
<evidence type="ECO:0000256" key="10">
    <source>
        <dbReference type="RuleBase" id="RU361274"/>
    </source>
</evidence>
<dbReference type="InterPro" id="IPR038371">
    <property type="entry name" value="Cu_polyphenol_OxRdtase_sf"/>
</dbReference>
<name>A0A399E6G9_9DEIN</name>
<comment type="caution">
    <text evidence="11">The sequence shown here is derived from an EMBL/GenBank/DDBJ whole genome shotgun (WGS) entry which is preliminary data.</text>
</comment>
<protein>
    <recommendedName>
        <fullName evidence="10">Purine nucleoside phosphorylase</fullName>
    </recommendedName>
</protein>
<evidence type="ECO:0000256" key="4">
    <source>
        <dbReference type="ARBA" id="ARBA00022723"/>
    </source>
</evidence>
<keyword evidence="4" id="KW-0479">Metal-binding</keyword>
<keyword evidence="3" id="KW-0808">Transferase</keyword>
<comment type="catalytic activity">
    <reaction evidence="7">
        <text>adenosine + H2O + H(+) = inosine + NH4(+)</text>
        <dbReference type="Rhea" id="RHEA:24408"/>
        <dbReference type="ChEBI" id="CHEBI:15377"/>
        <dbReference type="ChEBI" id="CHEBI:15378"/>
        <dbReference type="ChEBI" id="CHEBI:16335"/>
        <dbReference type="ChEBI" id="CHEBI:17596"/>
        <dbReference type="ChEBI" id="CHEBI:28938"/>
        <dbReference type="EC" id="3.5.4.4"/>
    </reaction>
    <physiologicalReaction direction="left-to-right" evidence="7">
        <dbReference type="Rhea" id="RHEA:24409"/>
    </physiologicalReaction>
</comment>
<dbReference type="Pfam" id="PF02578">
    <property type="entry name" value="Cu-oxidase_4"/>
    <property type="match status" value="1"/>
</dbReference>
<evidence type="ECO:0000313" key="12">
    <source>
        <dbReference type="Proteomes" id="UP000266089"/>
    </source>
</evidence>
<dbReference type="GO" id="GO:0016787">
    <property type="term" value="F:hydrolase activity"/>
    <property type="evidence" value="ECO:0007669"/>
    <property type="project" value="UniProtKB-KW"/>
</dbReference>
<evidence type="ECO:0000256" key="2">
    <source>
        <dbReference type="ARBA" id="ARBA00007353"/>
    </source>
</evidence>
<sequence length="244" mass="26713">MQLLTSPLLEVPHGFTTRQGGVSPAPFDSLNLGLSTADCPEHVLENRRRVLAAFGNPPVVALSQVHGNRVHVVETAGEWEGDGVLTATPGLLLRVTVADCYPILLHDPVKHVVGALHAGWRGVVSGILPRALELMQSQYGSSPENIRLAVGPGISGPNFQVGPEVLEQFVRVGLAFAWPDSKHPGRYRLDLERAIRTQALQGGIDPRHYWALGRCTYADADFFSHRRDRGQTGRMWALIMLPDR</sequence>